<organism evidence="2 3">
    <name type="scientific">Candidatus Allocopromorpha excrementavium</name>
    <dbReference type="NCBI Taxonomy" id="2840741"/>
    <lineage>
        <taxon>Bacteria</taxon>
        <taxon>Bacillati</taxon>
        <taxon>Bacillota</taxon>
        <taxon>Clostridia</taxon>
        <taxon>Eubacteriales</taxon>
        <taxon>Eubacteriaceae</taxon>
        <taxon>Eubacteriaceae incertae sedis</taxon>
        <taxon>Candidatus Allocopromorpha</taxon>
    </lineage>
</organism>
<proteinExistence type="predicted"/>
<dbReference type="EMBL" id="DVLX01000016">
    <property type="protein sequence ID" value="HIT98837.1"/>
    <property type="molecule type" value="Genomic_DNA"/>
</dbReference>
<dbReference type="AlphaFoldDB" id="A0A9D1KUA5"/>
<comment type="caution">
    <text evidence="2">The sequence shown here is derived from an EMBL/GenBank/DDBJ whole genome shotgun (WGS) entry which is preliminary data.</text>
</comment>
<accession>A0A9D1KUA5</accession>
<protein>
    <submittedName>
        <fullName evidence="2">Uncharacterized protein</fullName>
    </submittedName>
</protein>
<feature type="transmembrane region" description="Helical" evidence="1">
    <location>
        <begin position="42"/>
        <end position="63"/>
    </location>
</feature>
<keyword evidence="1" id="KW-0812">Transmembrane</keyword>
<reference evidence="2" key="1">
    <citation type="submission" date="2020-10" db="EMBL/GenBank/DDBJ databases">
        <authorList>
            <person name="Gilroy R."/>
        </authorList>
    </citation>
    <scope>NUCLEOTIDE SEQUENCE</scope>
    <source>
        <strain evidence="2">CHK176-22527</strain>
    </source>
</reference>
<gene>
    <name evidence="2" type="ORF">IAD12_01095</name>
</gene>
<dbReference type="Proteomes" id="UP000824159">
    <property type="component" value="Unassembled WGS sequence"/>
</dbReference>
<keyword evidence="1" id="KW-0472">Membrane</keyword>
<name>A0A9D1KUA5_9FIRM</name>
<reference evidence="2" key="2">
    <citation type="journal article" date="2021" name="PeerJ">
        <title>Extensive microbial diversity within the chicken gut microbiome revealed by metagenomics and culture.</title>
        <authorList>
            <person name="Gilroy R."/>
            <person name="Ravi A."/>
            <person name="Getino M."/>
            <person name="Pursley I."/>
            <person name="Horton D.L."/>
            <person name="Alikhan N.F."/>
            <person name="Baker D."/>
            <person name="Gharbi K."/>
            <person name="Hall N."/>
            <person name="Watson M."/>
            <person name="Adriaenssens E.M."/>
            <person name="Foster-Nyarko E."/>
            <person name="Jarju S."/>
            <person name="Secka A."/>
            <person name="Antonio M."/>
            <person name="Oren A."/>
            <person name="Chaudhuri R.R."/>
            <person name="La Ragione R."/>
            <person name="Hildebrand F."/>
            <person name="Pallen M.J."/>
        </authorList>
    </citation>
    <scope>NUCLEOTIDE SEQUENCE</scope>
    <source>
        <strain evidence="2">CHK176-22527</strain>
    </source>
</reference>
<evidence type="ECO:0000313" key="2">
    <source>
        <dbReference type="EMBL" id="HIT98837.1"/>
    </source>
</evidence>
<evidence type="ECO:0000256" key="1">
    <source>
        <dbReference type="SAM" id="Phobius"/>
    </source>
</evidence>
<feature type="transmembrane region" description="Helical" evidence="1">
    <location>
        <begin position="6"/>
        <end position="22"/>
    </location>
</feature>
<keyword evidence="1" id="KW-1133">Transmembrane helix</keyword>
<evidence type="ECO:0000313" key="3">
    <source>
        <dbReference type="Proteomes" id="UP000824159"/>
    </source>
</evidence>
<sequence length="68" mass="7866">MTWIILALVCGIVLLILLLRNISKHTKERLKYGQRWQKICEIIKLILCVETIAFVIVFAIVLIKTIMA</sequence>